<protein>
    <submittedName>
        <fullName evidence="1">Uncharacterized protein</fullName>
    </submittedName>
</protein>
<dbReference type="EMBL" id="BMMX01000002">
    <property type="protein sequence ID" value="GGK79456.1"/>
    <property type="molecule type" value="Genomic_DNA"/>
</dbReference>
<gene>
    <name evidence="1" type="ORF">GCM10012284_11780</name>
</gene>
<reference evidence="1" key="2">
    <citation type="submission" date="2020-09" db="EMBL/GenBank/DDBJ databases">
        <authorList>
            <person name="Sun Q."/>
            <person name="Zhou Y."/>
        </authorList>
    </citation>
    <scope>NUCLEOTIDE SEQUENCE</scope>
    <source>
        <strain evidence="1">CGMCC 4.7299</strain>
    </source>
</reference>
<dbReference type="Proteomes" id="UP000656042">
    <property type="component" value="Unassembled WGS sequence"/>
</dbReference>
<sequence length="125" mass="13328">MAARGGLLCEEGALVTGELLREQIRRTVAGISPADPIEVGEQASVLAWIDSGAPLFRDTAPSRPGIWPCISRYWIPCAVAFFRSTTVRRRRGCSQLAIASGPKGARGNEKLLEAVPAVSIGSRPN</sequence>
<keyword evidence="2" id="KW-1185">Reference proteome</keyword>
<evidence type="ECO:0000313" key="2">
    <source>
        <dbReference type="Proteomes" id="UP000656042"/>
    </source>
</evidence>
<proteinExistence type="predicted"/>
<reference evidence="1" key="1">
    <citation type="journal article" date="2014" name="Int. J. Syst. Evol. Microbiol.">
        <title>Complete genome sequence of Corynebacterium casei LMG S-19264T (=DSM 44701T), isolated from a smear-ripened cheese.</title>
        <authorList>
            <consortium name="US DOE Joint Genome Institute (JGI-PGF)"/>
            <person name="Walter F."/>
            <person name="Albersmeier A."/>
            <person name="Kalinowski J."/>
            <person name="Ruckert C."/>
        </authorList>
    </citation>
    <scope>NUCLEOTIDE SEQUENCE</scope>
    <source>
        <strain evidence="1">CGMCC 4.7299</strain>
    </source>
</reference>
<evidence type="ECO:0000313" key="1">
    <source>
        <dbReference type="EMBL" id="GGK79456.1"/>
    </source>
</evidence>
<accession>A0A8J3FMW9</accession>
<dbReference type="AlphaFoldDB" id="A0A8J3FMW9"/>
<name>A0A8J3FMW9_9ACTN</name>
<comment type="caution">
    <text evidence="1">The sequence shown here is derived from an EMBL/GenBank/DDBJ whole genome shotgun (WGS) entry which is preliminary data.</text>
</comment>
<organism evidence="1 2">
    <name type="scientific">Mangrovihabitans endophyticus</name>
    <dbReference type="NCBI Taxonomy" id="1751298"/>
    <lineage>
        <taxon>Bacteria</taxon>
        <taxon>Bacillati</taxon>
        <taxon>Actinomycetota</taxon>
        <taxon>Actinomycetes</taxon>
        <taxon>Micromonosporales</taxon>
        <taxon>Micromonosporaceae</taxon>
        <taxon>Mangrovihabitans</taxon>
    </lineage>
</organism>